<reference evidence="2" key="1">
    <citation type="submission" date="2020-11" db="EMBL/GenBank/DDBJ databases">
        <authorList>
            <person name="Whiteford S."/>
        </authorList>
    </citation>
    <scope>NUCLEOTIDE SEQUENCE</scope>
</reference>
<dbReference type="Proteomes" id="UP000653454">
    <property type="component" value="Unassembled WGS sequence"/>
</dbReference>
<dbReference type="EMBL" id="CAJHNJ030000037">
    <property type="protein sequence ID" value="CAG9129040.1"/>
    <property type="molecule type" value="Genomic_DNA"/>
</dbReference>
<sequence length="83" mass="9191">MNRKQVNINESRDTPAQNSSATQSSLSIMKKDIPEDASHPETEDILSFARLICAFGGEVIKEARARARHSSRDIPAQAHACRE</sequence>
<feature type="region of interest" description="Disordered" evidence="1">
    <location>
        <begin position="1"/>
        <end position="41"/>
    </location>
</feature>
<evidence type="ECO:0000313" key="3">
    <source>
        <dbReference type="Proteomes" id="UP000653454"/>
    </source>
</evidence>
<organism evidence="2 3">
    <name type="scientific">Plutella xylostella</name>
    <name type="common">Diamondback moth</name>
    <name type="synonym">Plutella maculipennis</name>
    <dbReference type="NCBI Taxonomy" id="51655"/>
    <lineage>
        <taxon>Eukaryota</taxon>
        <taxon>Metazoa</taxon>
        <taxon>Ecdysozoa</taxon>
        <taxon>Arthropoda</taxon>
        <taxon>Hexapoda</taxon>
        <taxon>Insecta</taxon>
        <taxon>Pterygota</taxon>
        <taxon>Neoptera</taxon>
        <taxon>Endopterygota</taxon>
        <taxon>Lepidoptera</taxon>
        <taxon>Glossata</taxon>
        <taxon>Ditrysia</taxon>
        <taxon>Yponomeutoidea</taxon>
        <taxon>Plutellidae</taxon>
        <taxon>Plutella</taxon>
    </lineage>
</organism>
<proteinExistence type="predicted"/>
<keyword evidence="3" id="KW-1185">Reference proteome</keyword>
<accession>A0A8S4FN30</accession>
<protein>
    <submittedName>
        <fullName evidence="2">(diamondback moth) hypothetical protein</fullName>
    </submittedName>
</protein>
<feature type="compositionally biased region" description="Polar residues" evidence="1">
    <location>
        <begin position="1"/>
        <end position="27"/>
    </location>
</feature>
<evidence type="ECO:0000256" key="1">
    <source>
        <dbReference type="SAM" id="MobiDB-lite"/>
    </source>
</evidence>
<gene>
    <name evidence="2" type="ORF">PLXY2_LOCUS9390</name>
</gene>
<comment type="caution">
    <text evidence="2">The sequence shown here is derived from an EMBL/GenBank/DDBJ whole genome shotgun (WGS) entry which is preliminary data.</text>
</comment>
<dbReference type="AlphaFoldDB" id="A0A8S4FN30"/>
<evidence type="ECO:0000313" key="2">
    <source>
        <dbReference type="EMBL" id="CAG9129040.1"/>
    </source>
</evidence>
<feature type="compositionally biased region" description="Basic and acidic residues" evidence="1">
    <location>
        <begin position="29"/>
        <end position="41"/>
    </location>
</feature>
<name>A0A8S4FN30_PLUXY</name>